<sequence>MHNYYKNATKVSLDFYEIAFLVNKSLYNRTKKIRSETGLKSKAFIKYYGRYKYKTIYIVKIALFPIGGIRTKDALNHVNGICNYTEEGRKKIHENLKGINHDILQYIMTYPVQGQSTEYNDNRISLYVGQNGKCSITGEPLNIGNMEVHHKKPRLLGGSDEYNNLTFIQFDVHKLIHAIADKTIEEYKEKVKLSEKGFEKLNELRLKVGNCVI</sequence>
<dbReference type="Proteomes" id="UP000422764">
    <property type="component" value="Chromosome"/>
</dbReference>
<proteinExistence type="predicted"/>
<reference evidence="2 3" key="1">
    <citation type="submission" date="2019-12" db="EMBL/GenBank/DDBJ databases">
        <title>Genome sequenceing of Clostridium bovifaecis.</title>
        <authorList>
            <person name="Yao Y."/>
        </authorList>
    </citation>
    <scope>NUCLEOTIDE SEQUENCE [LARGE SCALE GENOMIC DNA]</scope>
    <source>
        <strain evidence="2 3">BXX</strain>
    </source>
</reference>
<dbReference type="Gene3D" id="1.10.30.50">
    <property type="match status" value="1"/>
</dbReference>
<dbReference type="SMART" id="SM00507">
    <property type="entry name" value="HNHc"/>
    <property type="match status" value="1"/>
</dbReference>
<dbReference type="InterPro" id="IPR003615">
    <property type="entry name" value="HNH_nuc"/>
</dbReference>
<accession>A0A6I6ESD3</accession>
<evidence type="ECO:0000313" key="3">
    <source>
        <dbReference type="Proteomes" id="UP000422764"/>
    </source>
</evidence>
<dbReference type="AlphaFoldDB" id="A0A6I6ESD3"/>
<keyword evidence="3" id="KW-1185">Reference proteome</keyword>
<evidence type="ECO:0000313" key="2">
    <source>
        <dbReference type="EMBL" id="QGU96692.1"/>
    </source>
</evidence>
<evidence type="ECO:0000259" key="1">
    <source>
        <dbReference type="SMART" id="SM00507"/>
    </source>
</evidence>
<protein>
    <recommendedName>
        <fullName evidence="1">HNH nuclease domain-containing protein</fullName>
    </recommendedName>
</protein>
<dbReference type="EMBL" id="CP046522">
    <property type="protein sequence ID" value="QGU96692.1"/>
    <property type="molecule type" value="Genomic_DNA"/>
</dbReference>
<gene>
    <name evidence="2" type="ORF">GOM49_17810</name>
</gene>
<organism evidence="2 3">
    <name type="scientific">Clostridium bovifaecis</name>
    <dbReference type="NCBI Taxonomy" id="2184719"/>
    <lineage>
        <taxon>Bacteria</taxon>
        <taxon>Bacillati</taxon>
        <taxon>Bacillota</taxon>
        <taxon>Clostridia</taxon>
        <taxon>Eubacteriales</taxon>
        <taxon>Clostridiaceae</taxon>
        <taxon>Clostridium</taxon>
    </lineage>
</organism>
<feature type="domain" description="HNH nuclease" evidence="1">
    <location>
        <begin position="123"/>
        <end position="174"/>
    </location>
</feature>
<dbReference type="CDD" id="cd00085">
    <property type="entry name" value="HNHc"/>
    <property type="match status" value="1"/>
</dbReference>
<name>A0A6I6ESD3_9CLOT</name>